<evidence type="ECO:0000259" key="7">
    <source>
        <dbReference type="Pfam" id="PF00562"/>
    </source>
</evidence>
<dbReference type="Pfam" id="PF04561">
    <property type="entry name" value="RNA_pol_Rpb2_2"/>
    <property type="match status" value="1"/>
</dbReference>
<dbReference type="InterPro" id="IPR007121">
    <property type="entry name" value="RNA_pol_bsu_CS"/>
</dbReference>
<dbReference type="FunFam" id="3.90.1800.10:FF:000001">
    <property type="entry name" value="DNA-directed RNA polymerase subunit beta"/>
    <property type="match status" value="1"/>
</dbReference>
<evidence type="ECO:0000259" key="9">
    <source>
        <dbReference type="Pfam" id="PF04561"/>
    </source>
</evidence>
<accession>A0A6J7CFJ1</accession>
<evidence type="ECO:0000259" key="8">
    <source>
        <dbReference type="Pfam" id="PF04560"/>
    </source>
</evidence>
<dbReference type="Gene3D" id="2.40.270.10">
    <property type="entry name" value="DNA-directed RNA polymerase, subunit 2, domain 6"/>
    <property type="match status" value="1"/>
</dbReference>
<dbReference type="SUPFAM" id="SSF64484">
    <property type="entry name" value="beta and beta-prime subunits of DNA dependent RNA-polymerase"/>
    <property type="match status" value="1"/>
</dbReference>
<evidence type="ECO:0000256" key="1">
    <source>
        <dbReference type="ARBA" id="ARBA00012418"/>
    </source>
</evidence>
<dbReference type="InterPro" id="IPR007642">
    <property type="entry name" value="RNA_pol_Rpb2_2"/>
</dbReference>
<evidence type="ECO:0000256" key="5">
    <source>
        <dbReference type="ARBA" id="ARBA00023163"/>
    </source>
</evidence>
<dbReference type="GO" id="GO:0032549">
    <property type="term" value="F:ribonucleoside binding"/>
    <property type="evidence" value="ECO:0007669"/>
    <property type="project" value="InterPro"/>
</dbReference>
<dbReference type="Pfam" id="PF00562">
    <property type="entry name" value="RNA_pol_Rpb2_6"/>
    <property type="match status" value="1"/>
</dbReference>
<dbReference type="Pfam" id="PF10385">
    <property type="entry name" value="RNA_pol_Rpb2_45"/>
    <property type="match status" value="1"/>
</dbReference>
<dbReference type="GO" id="GO:0000428">
    <property type="term" value="C:DNA-directed RNA polymerase complex"/>
    <property type="evidence" value="ECO:0007669"/>
    <property type="project" value="UniProtKB-KW"/>
</dbReference>
<dbReference type="NCBIfam" id="NF001616">
    <property type="entry name" value="PRK00405.1"/>
    <property type="match status" value="1"/>
</dbReference>
<dbReference type="InterPro" id="IPR037034">
    <property type="entry name" value="RNA_pol_Rpb2_2_sf"/>
</dbReference>
<dbReference type="InterPro" id="IPR019462">
    <property type="entry name" value="DNA-dir_RNA_pol_bsu_external_1"/>
</dbReference>
<evidence type="ECO:0000259" key="11">
    <source>
        <dbReference type="Pfam" id="PF04565"/>
    </source>
</evidence>
<sequence length="1151" mass="127966">MAASKSKNVAPRRISFAKIREPLEVPNLLALQIESVDWLLGNNAWRERLAKAEVTSRGELPQQSGLEEIFEEISPIEDFQGTMSLSFRDHRFEPPKYSIEHCKERDTTFSQPLFVTAEFTNNTTGEIKSQTVFMGDFPVMTKRGTFVINGTERVVVSQLVRSPGVYFERKIEKTSDKDVFTSKIIPGRGAWLEFEVDKKDLVGVRIDRKRKQSVTVFLKALGWTTEQILEEFGEFESIRATLEKDNVKTQDEALLDIYRKLRPGEPPTKEAAQTLIENLYFNPKRYDLAKVGRFKVNKKLGLDMELKQGLLTIQDIVATIRYLVSLHKGDLLMEYGREVRVEKDDIDHFGNRRLRTVGELIQNQVRTGLSRMERVVRERMTTQDVEAITPQTLINIRPVVASIKEFFGTSQLSQFMDQTNPLSGLTHKRRLSALGPGGLSRDRAGFEVRDVHPSHYGRMCPIETPEGPNIGLIGSLATYGRVTAFGFIETPYRKVSKGRVSDQVDYLTADEEDEHIIAQANAPLTPDNHFSEERVLVRRRGGEVEYILADEVDYMDVSPRQMVSVATAMIPFLEHDDANRALMGSNMMRQSVPLMRAEAPLIGTGMEFRAAVDAGDVVVATKAGVVTEVSADEVKVMADDSTYQNYSLHKFTRSNQGTSYNQKVVVSEGQRLEVGSVIADGPCTENGEMALGKNLLVAFMSWEGHNYEDAIILSQRLVQDDVLTSIHIEEYEVDARDTKLGAEEITRDIPNVSEEVLADLDDRGIIRVGADVVPGDILVGKVTPKGETELTPEERLLRAIFGEKAREVRDTSLKVPHGESGKVIGVKIFESEEGFELAAGVNQLVRVYVAQKRKIQDGDKLAGRHGNKGVISKILPQEDMPFLEDGTPVDVVLNPLGVPGRMNVGQVLEMHLGWVAKTGWDVSGIDEAWAKHLQDIGAGKGEAGTNLATPVFDGAREDEVTGLLGSTLKNRDGVQLVGTSGKARLFDGRSGEPYPTPISVGYMYILKLHHLVDDKIHARSTGPYSMITQQPLGGKAQFGGQRFGEMEVWALEAYGAAYTLQELLTIKSDDVLGRVKVYEAIVKGENIPEPGIPESFKVLVKEMQSLCLNVEVLSSEGIAIEMRDTDEEVFRAAEELGINLSRVEPSSVDEV</sequence>
<dbReference type="InterPro" id="IPR014724">
    <property type="entry name" value="RNA_pol_RPB2_OB-fold"/>
</dbReference>
<evidence type="ECO:0000256" key="2">
    <source>
        <dbReference type="ARBA" id="ARBA00022478"/>
    </source>
</evidence>
<dbReference type="InterPro" id="IPR037033">
    <property type="entry name" value="DNA-dir_RNAP_su2_hyb_sf"/>
</dbReference>
<name>A0A6J7CFJ1_9ZZZZ</name>
<evidence type="ECO:0000259" key="12">
    <source>
        <dbReference type="Pfam" id="PF10385"/>
    </source>
</evidence>
<dbReference type="Gene3D" id="2.40.50.150">
    <property type="match status" value="1"/>
</dbReference>
<dbReference type="InterPro" id="IPR007120">
    <property type="entry name" value="DNA-dir_RNAP_su2_dom"/>
</dbReference>
<keyword evidence="2" id="KW-0240">DNA-directed RNA polymerase</keyword>
<feature type="domain" description="RNA polymerase beta subunit protrusion" evidence="10">
    <location>
        <begin position="67"/>
        <end position="399"/>
    </location>
</feature>
<evidence type="ECO:0000256" key="6">
    <source>
        <dbReference type="ARBA" id="ARBA00048552"/>
    </source>
</evidence>
<reference evidence="13" key="1">
    <citation type="submission" date="2020-05" db="EMBL/GenBank/DDBJ databases">
        <authorList>
            <person name="Chiriac C."/>
            <person name="Salcher M."/>
            <person name="Ghai R."/>
            <person name="Kavagutti S V."/>
        </authorList>
    </citation>
    <scope>NUCLEOTIDE SEQUENCE</scope>
</reference>
<dbReference type="HAMAP" id="MF_01321">
    <property type="entry name" value="RNApol_bact_RpoB"/>
    <property type="match status" value="1"/>
</dbReference>
<keyword evidence="4" id="KW-0548">Nucleotidyltransferase</keyword>
<dbReference type="EMBL" id="CAFBLE010000001">
    <property type="protein sequence ID" value="CAB4854909.1"/>
    <property type="molecule type" value="Genomic_DNA"/>
</dbReference>
<dbReference type="PROSITE" id="PS01166">
    <property type="entry name" value="RNA_POL_BETA"/>
    <property type="match status" value="1"/>
</dbReference>
<organism evidence="13">
    <name type="scientific">freshwater metagenome</name>
    <dbReference type="NCBI Taxonomy" id="449393"/>
    <lineage>
        <taxon>unclassified sequences</taxon>
        <taxon>metagenomes</taxon>
        <taxon>ecological metagenomes</taxon>
    </lineage>
</organism>
<feature type="domain" description="RNA polymerase Rpb2" evidence="11">
    <location>
        <begin position="414"/>
        <end position="482"/>
    </location>
</feature>
<dbReference type="GO" id="GO:0003677">
    <property type="term" value="F:DNA binding"/>
    <property type="evidence" value="ECO:0007669"/>
    <property type="project" value="InterPro"/>
</dbReference>
<feature type="domain" description="RNA polymerase Rpb2" evidence="9">
    <location>
        <begin position="161"/>
        <end position="355"/>
    </location>
</feature>
<dbReference type="Pfam" id="PF04563">
    <property type="entry name" value="RNA_pol_Rpb2_1"/>
    <property type="match status" value="1"/>
</dbReference>
<dbReference type="Gene3D" id="3.90.1800.10">
    <property type="entry name" value="RNA polymerase alpha subunit dimerisation domain"/>
    <property type="match status" value="1"/>
</dbReference>
<dbReference type="PANTHER" id="PTHR20856">
    <property type="entry name" value="DNA-DIRECTED RNA POLYMERASE I SUBUNIT 2"/>
    <property type="match status" value="1"/>
</dbReference>
<dbReference type="AlphaFoldDB" id="A0A6J7CFJ1"/>
<evidence type="ECO:0000313" key="13">
    <source>
        <dbReference type="EMBL" id="CAB4854909.1"/>
    </source>
</evidence>
<dbReference type="InterPro" id="IPR015712">
    <property type="entry name" value="DNA-dir_RNA_pol_su2"/>
</dbReference>
<feature type="domain" description="RNA polymerase Rpb2" evidence="8">
    <location>
        <begin position="1039"/>
        <end position="1113"/>
    </location>
</feature>
<dbReference type="InterPro" id="IPR010243">
    <property type="entry name" value="RNA_pol_bsu_bac"/>
</dbReference>
<dbReference type="Pfam" id="PF04565">
    <property type="entry name" value="RNA_pol_Rpb2_3"/>
    <property type="match status" value="1"/>
</dbReference>
<dbReference type="GO" id="GO:0003899">
    <property type="term" value="F:DNA-directed RNA polymerase activity"/>
    <property type="evidence" value="ECO:0007669"/>
    <property type="project" value="UniProtKB-EC"/>
</dbReference>
<dbReference type="Gene3D" id="2.40.50.100">
    <property type="match status" value="1"/>
</dbReference>
<comment type="catalytic activity">
    <reaction evidence="6">
        <text>RNA(n) + a ribonucleoside 5'-triphosphate = RNA(n+1) + diphosphate</text>
        <dbReference type="Rhea" id="RHEA:21248"/>
        <dbReference type="Rhea" id="RHEA-COMP:14527"/>
        <dbReference type="Rhea" id="RHEA-COMP:17342"/>
        <dbReference type="ChEBI" id="CHEBI:33019"/>
        <dbReference type="ChEBI" id="CHEBI:61557"/>
        <dbReference type="ChEBI" id="CHEBI:140395"/>
        <dbReference type="EC" id="2.7.7.6"/>
    </reaction>
</comment>
<protein>
    <recommendedName>
        <fullName evidence="1">DNA-directed RNA polymerase</fullName>
        <ecNumber evidence="1">2.7.7.6</ecNumber>
    </recommendedName>
</protein>
<keyword evidence="5" id="KW-0804">Transcription</keyword>
<dbReference type="InterPro" id="IPR042107">
    <property type="entry name" value="DNA-dir_RNA_pol_bsu_ext_1_sf"/>
</dbReference>
<dbReference type="GO" id="GO:0006351">
    <property type="term" value="P:DNA-templated transcription"/>
    <property type="evidence" value="ECO:0007669"/>
    <property type="project" value="InterPro"/>
</dbReference>
<dbReference type="InterPro" id="IPR007644">
    <property type="entry name" value="RNA_pol_bsu_protrusion"/>
</dbReference>
<dbReference type="Gene3D" id="2.30.150.10">
    <property type="entry name" value="DNA-directed RNA polymerase, beta subunit, external 1 domain"/>
    <property type="match status" value="1"/>
</dbReference>
<dbReference type="NCBIfam" id="TIGR02013">
    <property type="entry name" value="rpoB"/>
    <property type="match status" value="1"/>
</dbReference>
<feature type="domain" description="DNA-directed RNA polymerase subunit 2 hybrid-binding" evidence="7">
    <location>
        <begin position="620"/>
        <end position="1037"/>
    </location>
</feature>
<gene>
    <name evidence="13" type="ORF">UFOPK3346_00002</name>
</gene>
<dbReference type="Gene3D" id="3.90.1100.10">
    <property type="match status" value="1"/>
</dbReference>
<keyword evidence="3" id="KW-0808">Transferase</keyword>
<dbReference type="InterPro" id="IPR007645">
    <property type="entry name" value="RNA_pol_Rpb2_3"/>
</dbReference>
<dbReference type="CDD" id="cd00653">
    <property type="entry name" value="RNA_pol_B_RPB2"/>
    <property type="match status" value="1"/>
</dbReference>
<evidence type="ECO:0000256" key="3">
    <source>
        <dbReference type="ARBA" id="ARBA00022679"/>
    </source>
</evidence>
<dbReference type="InterPro" id="IPR007641">
    <property type="entry name" value="RNA_pol_Rpb2_7"/>
</dbReference>
<dbReference type="Gene3D" id="3.90.1110.10">
    <property type="entry name" value="RNA polymerase Rpb2, domain 2"/>
    <property type="match status" value="1"/>
</dbReference>
<evidence type="ECO:0000259" key="10">
    <source>
        <dbReference type="Pfam" id="PF04563"/>
    </source>
</evidence>
<dbReference type="EC" id="2.7.7.6" evidence="1"/>
<evidence type="ECO:0000256" key="4">
    <source>
        <dbReference type="ARBA" id="ARBA00022695"/>
    </source>
</evidence>
<dbReference type="Pfam" id="PF04560">
    <property type="entry name" value="RNA_pol_Rpb2_7"/>
    <property type="match status" value="1"/>
</dbReference>
<proteinExistence type="inferred from homology"/>
<feature type="domain" description="DNA-directed RNA polymerase beta subunit external 1" evidence="12">
    <location>
        <begin position="492"/>
        <end position="558"/>
    </location>
</feature>